<feature type="domain" description="Heterokaryon incompatibility" evidence="1">
    <location>
        <begin position="75"/>
        <end position="232"/>
    </location>
</feature>
<reference evidence="2 3" key="1">
    <citation type="submission" date="2016-03" db="EMBL/GenBank/DDBJ databases">
        <authorList>
            <person name="Ploux O."/>
        </authorList>
    </citation>
    <scope>NUCLEOTIDE SEQUENCE [LARGE SCALE GENOMIC DNA]</scope>
    <source>
        <strain evidence="2 3">URUG2</strain>
    </source>
</reference>
<dbReference type="Proteomes" id="UP000225277">
    <property type="component" value="Unassembled WGS sequence"/>
</dbReference>
<name>A0A2D3VDS5_9PEZI</name>
<dbReference type="GeneID" id="35602943"/>
<accession>A0A2D3VDS5</accession>
<dbReference type="PANTHER" id="PTHR24148:SF82">
    <property type="entry name" value="HETEROKARYON INCOMPATIBILITY DOMAIN-CONTAINING PROTEIN"/>
    <property type="match status" value="1"/>
</dbReference>
<evidence type="ECO:0000259" key="1">
    <source>
        <dbReference type="Pfam" id="PF06985"/>
    </source>
</evidence>
<dbReference type="EMBL" id="FJUY01000012">
    <property type="protein sequence ID" value="CZT21966.1"/>
    <property type="molecule type" value="Genomic_DNA"/>
</dbReference>
<sequence>MDYQRVLQPGAIGDSPNSDTLEDSRWTTYQYTPLNERNREFRLLRLLPLPKSAQVPLQCQILHVSLNRHEKIEAYEAISYYWGDPTPNSTINIQGTRLNLPKSSERALRRLALPNTERLLYLDAVCINQSDLSERATQVQLMGDIYRNAQATTLVYFDEGTSQTASQALTDLRLLHLELQEDCKPYTALWDLAWRDGTVNKARHPPKTPVNWHAIMELFQYPWFRRVWVVQEIALAKKSLLIYHNSSIPMTSVLDIAIYLRFHHADHIPSTLHETLQTPSHIWFIRLKLARKTPSCCNLLLSEILPYSHGLQATDPRDKVYGILGLLSKEEVQELPVVDYTKPIEQVFRDATRRCFADPDFPLAAFSRVWIRDWEELLWGRRRKGFPTWAARLELSGRESFVPNLLLEHGGVGTAAAGDVEIARRAVEVVGDEADVIVLKGVEICRVVEIGSCALDCSRGGGFETLRRWIREAGGMGEEFRGWESGFARTLVANTCHVDKLSEERYHVDLMALLGEDEGILGVGEDIQEFQKSIIGACHMRKFAIMSSGKTALVPALTERGDEVVMMHGAYMPVVLKADGESGDWLLLGNCYVDGWMMWQENGGRLERRLEEESTWFRIR</sequence>
<dbReference type="OrthoDB" id="3626637at2759"/>
<gene>
    <name evidence="2" type="ORF">RCC_07834</name>
</gene>
<dbReference type="PANTHER" id="PTHR24148">
    <property type="entry name" value="ANKYRIN REPEAT DOMAIN-CONTAINING PROTEIN 39 HOMOLOG-RELATED"/>
    <property type="match status" value="1"/>
</dbReference>
<dbReference type="InterPro" id="IPR052895">
    <property type="entry name" value="HetReg/Transcr_Mod"/>
</dbReference>
<evidence type="ECO:0000313" key="2">
    <source>
        <dbReference type="EMBL" id="CZT21966.1"/>
    </source>
</evidence>
<protein>
    <recommendedName>
        <fullName evidence="1">Heterokaryon incompatibility domain-containing protein</fullName>
    </recommendedName>
</protein>
<dbReference type="AlphaFoldDB" id="A0A2D3VDS5"/>
<dbReference type="InterPro" id="IPR010730">
    <property type="entry name" value="HET"/>
</dbReference>
<keyword evidence="3" id="KW-1185">Reference proteome</keyword>
<dbReference type="RefSeq" id="XP_023628855.1">
    <property type="nucleotide sequence ID" value="XM_023773087.1"/>
</dbReference>
<proteinExistence type="predicted"/>
<evidence type="ECO:0000313" key="3">
    <source>
        <dbReference type="Proteomes" id="UP000225277"/>
    </source>
</evidence>
<dbReference type="STRING" id="112498.A0A2D3VDS5"/>
<dbReference type="Pfam" id="PF06985">
    <property type="entry name" value="HET"/>
    <property type="match status" value="1"/>
</dbReference>
<organism evidence="2 3">
    <name type="scientific">Ramularia collo-cygni</name>
    <dbReference type="NCBI Taxonomy" id="112498"/>
    <lineage>
        <taxon>Eukaryota</taxon>
        <taxon>Fungi</taxon>
        <taxon>Dikarya</taxon>
        <taxon>Ascomycota</taxon>
        <taxon>Pezizomycotina</taxon>
        <taxon>Dothideomycetes</taxon>
        <taxon>Dothideomycetidae</taxon>
        <taxon>Mycosphaerellales</taxon>
        <taxon>Mycosphaerellaceae</taxon>
        <taxon>Ramularia</taxon>
    </lineage>
</organism>